<dbReference type="InterPro" id="IPR000873">
    <property type="entry name" value="AMP-dep_synth/lig_dom"/>
</dbReference>
<dbReference type="Gene3D" id="3.40.366.10">
    <property type="entry name" value="Malonyl-Coenzyme A Acyl Carrier Protein, domain 2"/>
    <property type="match status" value="1"/>
</dbReference>
<dbReference type="GO" id="GO:0005737">
    <property type="term" value="C:cytoplasm"/>
    <property type="evidence" value="ECO:0007669"/>
    <property type="project" value="TreeGrafter"/>
</dbReference>
<dbReference type="Proteomes" id="UP001152607">
    <property type="component" value="Unassembled WGS sequence"/>
</dbReference>
<dbReference type="InterPro" id="IPR001242">
    <property type="entry name" value="Condensation_dom"/>
</dbReference>
<dbReference type="Pfam" id="PF00501">
    <property type="entry name" value="AMP-binding"/>
    <property type="match status" value="1"/>
</dbReference>
<dbReference type="InterPro" id="IPR010071">
    <property type="entry name" value="AA_adenyl_dom"/>
</dbReference>
<dbReference type="Gene3D" id="3.30.559.10">
    <property type="entry name" value="Chloramphenicol acetyltransferase-like domain"/>
    <property type="match status" value="1"/>
</dbReference>
<evidence type="ECO:0000256" key="8">
    <source>
        <dbReference type="PROSITE-ProRule" id="PRU01363"/>
    </source>
</evidence>
<dbReference type="PANTHER" id="PTHR45527:SF1">
    <property type="entry name" value="FATTY ACID SYNTHASE"/>
    <property type="match status" value="1"/>
</dbReference>
<dbReference type="GO" id="GO:0009403">
    <property type="term" value="P:toxin biosynthetic process"/>
    <property type="evidence" value="ECO:0007669"/>
    <property type="project" value="UniProtKB-ARBA"/>
</dbReference>
<comment type="similarity">
    <text evidence="6">In the C-terminal section; belongs to the NRP synthetase family.</text>
</comment>
<feature type="domain" description="PKS/mFAS DH" evidence="11">
    <location>
        <begin position="186"/>
        <end position="474"/>
    </location>
</feature>
<sequence length="3260" mass="359116">MTPASRPYLDALERCNITVQQAGSKSPCTWISSVHPGRIVDSDPSNSLGGEYWCKNLISPVYFTQAVQGAMDLGPYDAVIEVGPHAALKGPFRETSQQHSSVELPYTSLLLRSTEATQSFATALGFLWSVVPDPKIDFDQVEDSMACSVDHAFVPGPPVYRWTHDRQYWHESRSSRVARLGDQASNPLLGTIVPNMTSEQMQWSNTLRLKDFPWLAGHKIQGQTVFPATAYIAMAMETLPFFTVADSLQLVEIRDFAIHQPMVFNEDNETEAYETLFTLSNIQRDVEGSITARFVFSWSKGATHDLQPTAEGKLAVTLGTNDVDVLPDADQEGPLMVPVSSDHLYSTLFELGYGYSGSFRCLGDLKRGSRKAVGTIAFDPEENGSIRYFAPPAVLDSALQGILLAFGYPKDGQLWSLHLPTKIGTRLPFAASARDETNIQGIQGDVQIYDEDSGHCLIQMEDIQVIPLSAAVADDDKVLFYEWTWKRADPDVPAAAWQRASAEEYKLATILERSSFYYLRVLNSKIPKDHPGRADQFFQAYLNYAAHVTQSVVDGRNKWLKQSWLTDTMDDIMTITEPYANLPEFQIMHVAGTQMPRVILGEVDSILEFYLQDALLDQYYATSKVMGIATRWLADTAAQVMSRYPNMRVLEVGAGTGSATREVLSHPEAKFSTYTFTDISSGFFGTAQNEFDAKFAKQMKYAVLDIENDVEIQGLKKHSYDLVIASQVIHATKSLEKTLRNVRSLLKPGGYLIMNELSSHELCRASLIFGCLPGWWAGMEEGRILGPQASHAQWDTHLRNSGFGGVDSASPDHDALPFTISIYVSQAVDERVSLLRQPLLPAIVKERGGSGIEKLILLGGATSQSQSISRELSNLLLNIAGTVATYATLEDLNCSDIGPSDVVLAMCDLDTPAFKDLSPDRFESLRMLFATAKNILWVTQDRRIGSSWTDMIVGFARAVLWEMPDLHLQFLDFEAPAEPGATVIAECLIRFHELALSHERKEKNATLWSLEHELVVVSDGSYLIPRVAPMDGPNGRLNSTRRQVVEHTTLDSRSVSLGYSNGQYKISSDLFSQSRPDLCCSTTVTELRLISSTTQAVRTPVGFLFVCLGSSIADGSRYLFMTDSLSSTVSIATDCIFPCSPSTGFEAATVALVAASMLAATLTDQLCKGDLLLIHDAPEIISKLIHENASITGWTVIPTTSDGLNVPPSGFFVNPFTGSDRLKALLPPVLTGYVDFSKPSARPSIFGSLTTRSALRDDVSTMFSRQAQYAPFVDPGRIKRILESSHHRISRQLENAPAGELVSGALDLSSIANGPGTTNGFGVLDWTSPASIAITAEPVNALFQSDRTYWFVGLSGEMGLSLCDWMIERGAKYFVLSSRNPRVSPDWYARAERRGAKIMVAKNDVTDITQLTELYETIQSKLPPVAGVAHGAMVMRDNPIRNLTFHDTQTVFGPKVQGSINLDSIFCNTALDFFIYFSSLTGVIGNAGQANYTAANRFLCGMARERRQRGLAATAIDLGMINSIGYVARELSLEAQNVHYDYGFLLSSEHDLFSIFAEAIISGRPDSGLPSEIICGLRRMGTEHSYRSAFYSYPHFACLTPKATDKMELDTQKSGAVPLSERLANAISRESVRQIVTECLVREVKSILHLNEDYELSLSSSTDELGLDSLVAVRIRTWISQNFHVNVPTLKMLQGIMIASLIEQICNETPDELIPNSNGASLKETTSGELQSVDHGPNVPDKKVLPTMIEPTTDPGSQQSEQPNHTALSSGTSDTSDGYSIATPLTGLSNTDVEASENPLELKNALIPSHSNKQQRRKQTQPIAYERSGPLSSIQKMFWFVQNLLEDKTTLNTTAVFQMKGSVDHKRLASAVRSLGRLYSILRTSFAEEDGVVSQSILPFSTLELEVVHSHEDNKWLQLYQQLQDHTYDLAQGKALRLVLLSMSSTRSYLLIGYHHLVFDGVSHTPFMANLERAYTGKPLDNQVLQYMDHAIKQRASYESGEWSDSIAFWQSQFATIPTPLPLHRSQVSERKALQKYEERLSIFRVDPELGSALRATAKKHRSTVYHVYLAAFKVLLYRFLGTEDICIGLADEQRSADENRMSIGPFLNMAPLRLKASSSETFGQAIEEAREKSLLVRSHSHIPLEVLLNELHVDRSASHTPLFQAFMNYLLEESMDEQQTFCGCELSALDHKPARLAYDFSLTVFNTPAAEARIYLATQSSLYTDADCALLSRGFEDILHEFAEATSQGIGRDWKFRDDDLSKAIACGKGPSMTITWPTLVHRFKDVAEQYPSNVAVDEIGGQSISYKHLAARANGIAGRLSASGVVRGNTVAVFQDSGIDWVASLLAILRLGAVYVPLDLGTPPQRLTLIMEDSRPSAVLIHDRTAAKFSKIGAKFNATVIDVSHASTETTSDVAVVTQSIDVAMILYTSGSTGVPKGVSLRHSGLASDFESAYQQHKFQPTDVVLQQTAYSFDLSILQIFLALSAGAQLIIPPATMRLDSVSIIKTIDEKAVTLTWATPTEYKSWMVEACRAQLSLSSWRIAFTGGEAVTPTLLELFRRFGNAGLALHNKYGPTETTCGSSITRLSYDAEEGIQGAVTVGQACANESIYILDHEKQLQPVGMPGEIYIGGAGVSPGYLNLDELSENVFVPNPFADDSYTSQGWKTMYATGDRGRLLPDGSLCILGRVGGDTEIKLNGVRIDLRDVEQTILRSSNGKLADAAVSLRLQEGSEARYLVAHVVFAGEDTHKFDRADFLDSLIADLPLQRTMCPSAIIPVNSLPRSVAGKLDRRAVDELPVSMHIAIDSTPDQPLTETEEVVRRCWEEVIPSEVLGVHRITSESNFFHVGGTSLLLIQLQRALERESGATLTLLSMFESVTLQDMASLLPGQHRRVETSIDWDEETAPEPGLDAIPAMDGGRQLSSGRQTVVLTGATGFLGQTILKTLDDNPRVDKIICIGSRDTTRKELITRFAKASYCNGDLRLPRLGLSDQEATEIFSQADTVIHNGADVSHLKTFESLRHSNFNSTKELVRLCLPRKIAFHFISTAAVSMYSQSSKFPEATVRDHPPPRDGLYGYIACKWACEVYLENVHARYHLPVTVHRPSSVMRSATDMSGPNPVPDILQNMLKFSRDLRTVPDLRHMGGFMDFVLPETCADDIVHGVLSTPILTKTSQSKDSITAALIYRHNVGDLRIPFTGLQDHLSREMQAEIEQVPFDEWVQRAEGVGMSQVVSTAFQGLARLEGVAFPHMLRGPAPTVA</sequence>
<feature type="active site" description="Proton donor; for dehydratase activity" evidence="8">
    <location>
        <position position="396"/>
    </location>
</feature>
<dbReference type="InterPro" id="IPR036736">
    <property type="entry name" value="ACP-like_sf"/>
</dbReference>
<dbReference type="SUPFAM" id="SSF53335">
    <property type="entry name" value="S-adenosyl-L-methionine-dependent methyltransferases"/>
    <property type="match status" value="1"/>
</dbReference>
<dbReference type="Pfam" id="PF08659">
    <property type="entry name" value="KR"/>
    <property type="match status" value="1"/>
</dbReference>
<feature type="domain" description="Carrier" evidence="10">
    <location>
        <begin position="1634"/>
        <end position="1709"/>
    </location>
</feature>
<dbReference type="CDD" id="cd02440">
    <property type="entry name" value="AdoMet_MTases"/>
    <property type="match status" value="1"/>
</dbReference>
<dbReference type="GO" id="GO:0043041">
    <property type="term" value="P:amino acid activation for nonribosomal peptide biosynthetic process"/>
    <property type="evidence" value="ECO:0007669"/>
    <property type="project" value="TreeGrafter"/>
</dbReference>
<dbReference type="Pfam" id="PF14765">
    <property type="entry name" value="PS-DH"/>
    <property type="match status" value="1"/>
</dbReference>
<dbReference type="PROSITE" id="PS00012">
    <property type="entry name" value="PHOSPHOPANTETHEINE"/>
    <property type="match status" value="1"/>
</dbReference>
<evidence type="ECO:0000313" key="12">
    <source>
        <dbReference type="EMBL" id="CAI6236720.1"/>
    </source>
</evidence>
<dbReference type="Gene3D" id="3.40.50.150">
    <property type="entry name" value="Vaccinia Virus protein VP39"/>
    <property type="match status" value="1"/>
</dbReference>
<dbReference type="SUPFAM" id="SSF52777">
    <property type="entry name" value="CoA-dependent acyltransferases"/>
    <property type="match status" value="2"/>
</dbReference>
<dbReference type="NCBIfam" id="TIGR01733">
    <property type="entry name" value="AA-adenyl-dom"/>
    <property type="match status" value="1"/>
</dbReference>
<dbReference type="OrthoDB" id="329835at2759"/>
<dbReference type="GO" id="GO:0016740">
    <property type="term" value="F:transferase activity"/>
    <property type="evidence" value="ECO:0007669"/>
    <property type="project" value="UniProtKB-KW"/>
</dbReference>
<dbReference type="InterPro" id="IPR049552">
    <property type="entry name" value="PKS_DH_N"/>
</dbReference>
<evidence type="ECO:0000256" key="3">
    <source>
        <dbReference type="ARBA" id="ARBA00022598"/>
    </source>
</evidence>
<dbReference type="InterPro" id="IPR013968">
    <property type="entry name" value="PKS_KR"/>
</dbReference>
<dbReference type="SMART" id="SM00826">
    <property type="entry name" value="PKS_DH"/>
    <property type="match status" value="1"/>
</dbReference>
<dbReference type="PROSITE" id="PS50075">
    <property type="entry name" value="CARRIER"/>
    <property type="match status" value="2"/>
</dbReference>
<dbReference type="InterPro" id="IPR020806">
    <property type="entry name" value="PKS_PP-bd"/>
</dbReference>
<dbReference type="Pfam" id="PF00550">
    <property type="entry name" value="PP-binding"/>
    <property type="match status" value="1"/>
</dbReference>
<dbReference type="InterPro" id="IPR001227">
    <property type="entry name" value="Ac_transferase_dom_sf"/>
</dbReference>
<dbReference type="InterPro" id="IPR045851">
    <property type="entry name" value="AMP-bd_C_sf"/>
</dbReference>
<feature type="compositionally biased region" description="Polar residues" evidence="9">
    <location>
        <begin position="1754"/>
        <end position="1768"/>
    </location>
</feature>
<dbReference type="Pfam" id="PF08242">
    <property type="entry name" value="Methyltransf_12"/>
    <property type="match status" value="1"/>
</dbReference>
<dbReference type="Gene3D" id="3.10.129.110">
    <property type="entry name" value="Polyketide synthase dehydratase"/>
    <property type="match status" value="1"/>
</dbReference>
<evidence type="ECO:0000313" key="13">
    <source>
        <dbReference type="Proteomes" id="UP001152607"/>
    </source>
</evidence>
<dbReference type="InterPro" id="IPR009081">
    <property type="entry name" value="PP-bd_ACP"/>
</dbReference>
<dbReference type="Gene3D" id="3.40.50.12780">
    <property type="entry name" value="N-terminal domain of ligase-like"/>
    <property type="match status" value="1"/>
</dbReference>
<name>A0A9W4U3C3_9PLEO</name>
<reference evidence="12" key="1">
    <citation type="submission" date="2023-01" db="EMBL/GenBank/DDBJ databases">
        <authorList>
            <person name="Van Ghelder C."/>
            <person name="Rancurel C."/>
        </authorList>
    </citation>
    <scope>NUCLEOTIDE SEQUENCE</scope>
    <source>
        <strain evidence="12">CNCM I-4278</strain>
    </source>
</reference>
<evidence type="ECO:0000256" key="9">
    <source>
        <dbReference type="SAM" id="MobiDB-lite"/>
    </source>
</evidence>
<feature type="region of interest" description="C-terminal hotdog fold" evidence="8">
    <location>
        <begin position="336"/>
        <end position="474"/>
    </location>
</feature>
<dbReference type="PROSITE" id="PS00455">
    <property type="entry name" value="AMP_BINDING"/>
    <property type="match status" value="1"/>
</dbReference>
<dbReference type="SUPFAM" id="SSF47336">
    <property type="entry name" value="ACP-like"/>
    <property type="match status" value="2"/>
</dbReference>
<dbReference type="InterPro" id="IPR020807">
    <property type="entry name" value="PKS_DH"/>
</dbReference>
<comment type="caution">
    <text evidence="12">The sequence shown here is derived from an EMBL/GenBank/DDBJ whole genome shotgun (WGS) entry which is preliminary data.</text>
</comment>
<dbReference type="Gene3D" id="1.10.1200.10">
    <property type="entry name" value="ACP-like"/>
    <property type="match status" value="2"/>
</dbReference>
<dbReference type="InterPro" id="IPR013120">
    <property type="entry name" value="FAR_NAD-bd"/>
</dbReference>
<evidence type="ECO:0000256" key="4">
    <source>
        <dbReference type="ARBA" id="ARBA00022679"/>
    </source>
</evidence>
<feature type="compositionally biased region" description="Polar residues" evidence="9">
    <location>
        <begin position="1716"/>
        <end position="1730"/>
    </location>
</feature>
<dbReference type="InterPro" id="IPR006162">
    <property type="entry name" value="Ppantetheine_attach_site"/>
</dbReference>
<dbReference type="Gene3D" id="3.40.50.720">
    <property type="entry name" value="NAD(P)-binding Rossmann-like Domain"/>
    <property type="match status" value="2"/>
</dbReference>
<dbReference type="Pfam" id="PF07993">
    <property type="entry name" value="NAD_binding_4"/>
    <property type="match status" value="1"/>
</dbReference>
<dbReference type="InterPro" id="IPR016035">
    <property type="entry name" value="Acyl_Trfase/lysoPLipase"/>
</dbReference>
<dbReference type="InterPro" id="IPR020845">
    <property type="entry name" value="AMP-binding_CS"/>
</dbReference>
<dbReference type="SUPFAM" id="SSF51735">
    <property type="entry name" value="NAD(P)-binding Rossmann-fold domains"/>
    <property type="match status" value="2"/>
</dbReference>
<feature type="region of interest" description="Disordered" evidence="9">
    <location>
        <begin position="1716"/>
        <end position="1785"/>
    </location>
</feature>
<dbReference type="CDD" id="cd05930">
    <property type="entry name" value="A_NRPS"/>
    <property type="match status" value="1"/>
</dbReference>
<dbReference type="SMART" id="SM00822">
    <property type="entry name" value="PKS_KR"/>
    <property type="match status" value="1"/>
</dbReference>
<dbReference type="InterPro" id="IPR036291">
    <property type="entry name" value="NAD(P)-bd_dom_sf"/>
</dbReference>
<comment type="similarity">
    <text evidence="7">Belongs to the NRP synthetase family.</text>
</comment>
<evidence type="ECO:0000256" key="1">
    <source>
        <dbReference type="ARBA" id="ARBA00022450"/>
    </source>
</evidence>
<dbReference type="GO" id="GO:0031177">
    <property type="term" value="F:phosphopantetheine binding"/>
    <property type="evidence" value="ECO:0007669"/>
    <property type="project" value="InterPro"/>
</dbReference>
<evidence type="ECO:0000256" key="7">
    <source>
        <dbReference type="ARBA" id="ARBA00029454"/>
    </source>
</evidence>
<keyword evidence="5" id="KW-0677">Repeat</keyword>
<dbReference type="Pfam" id="PF21089">
    <property type="entry name" value="PKS_DH_N"/>
    <property type="match status" value="1"/>
</dbReference>
<dbReference type="SUPFAM" id="SSF52151">
    <property type="entry name" value="FabD/lysophospholipase-like"/>
    <property type="match status" value="1"/>
</dbReference>
<evidence type="ECO:0000256" key="2">
    <source>
        <dbReference type="ARBA" id="ARBA00022553"/>
    </source>
</evidence>
<evidence type="ECO:0000256" key="6">
    <source>
        <dbReference type="ARBA" id="ARBA00029443"/>
    </source>
</evidence>
<dbReference type="InterPro" id="IPR023213">
    <property type="entry name" value="CAT-like_dom_sf"/>
</dbReference>
<dbReference type="InterPro" id="IPR029063">
    <property type="entry name" value="SAM-dependent_MTases_sf"/>
</dbReference>
<dbReference type="SUPFAM" id="SSF56801">
    <property type="entry name" value="Acetyl-CoA synthetase-like"/>
    <property type="match status" value="1"/>
</dbReference>
<organism evidence="12 13">
    <name type="scientific">Periconia digitata</name>
    <dbReference type="NCBI Taxonomy" id="1303443"/>
    <lineage>
        <taxon>Eukaryota</taxon>
        <taxon>Fungi</taxon>
        <taxon>Dikarya</taxon>
        <taxon>Ascomycota</taxon>
        <taxon>Pezizomycotina</taxon>
        <taxon>Dothideomycetes</taxon>
        <taxon>Pleosporomycetidae</taxon>
        <taxon>Pleosporales</taxon>
        <taxon>Massarineae</taxon>
        <taxon>Periconiaceae</taxon>
        <taxon>Periconia</taxon>
    </lineage>
</organism>
<keyword evidence="13" id="KW-1185">Reference proteome</keyword>
<dbReference type="CDD" id="cd19532">
    <property type="entry name" value="C_PKS-NRPS"/>
    <property type="match status" value="1"/>
</dbReference>
<dbReference type="GO" id="GO:0016874">
    <property type="term" value="F:ligase activity"/>
    <property type="evidence" value="ECO:0007669"/>
    <property type="project" value="UniProtKB-KW"/>
</dbReference>
<protein>
    <recommendedName>
        <fullName evidence="14">Carrier domain-containing protein</fullName>
    </recommendedName>
</protein>
<dbReference type="Pfam" id="PF00668">
    <property type="entry name" value="Condensation"/>
    <property type="match status" value="1"/>
</dbReference>
<dbReference type="PANTHER" id="PTHR45527">
    <property type="entry name" value="NONRIBOSOMAL PEPTIDE SYNTHETASE"/>
    <property type="match status" value="1"/>
</dbReference>
<dbReference type="PROSITE" id="PS52019">
    <property type="entry name" value="PKS_MFAS_DH"/>
    <property type="match status" value="1"/>
</dbReference>
<dbReference type="SMART" id="SM00823">
    <property type="entry name" value="PKS_PP"/>
    <property type="match status" value="2"/>
</dbReference>
<feature type="region of interest" description="N-terminal hotdog fold" evidence="8">
    <location>
        <begin position="186"/>
        <end position="321"/>
    </location>
</feature>
<dbReference type="InterPro" id="IPR042104">
    <property type="entry name" value="PKS_dehydratase_sf"/>
</dbReference>
<dbReference type="InterPro" id="IPR042099">
    <property type="entry name" value="ANL_N_sf"/>
</dbReference>
<evidence type="ECO:0000256" key="5">
    <source>
        <dbReference type="ARBA" id="ARBA00022737"/>
    </source>
</evidence>
<dbReference type="InterPro" id="IPR013217">
    <property type="entry name" value="Methyltransf_12"/>
</dbReference>
<dbReference type="InterPro" id="IPR049900">
    <property type="entry name" value="PKS_mFAS_DH"/>
</dbReference>
<proteinExistence type="inferred from homology"/>
<keyword evidence="4" id="KW-0808">Transferase</keyword>
<dbReference type="Gene3D" id="3.30.559.30">
    <property type="entry name" value="Nonribosomal peptide synthetase, condensation domain"/>
    <property type="match status" value="1"/>
</dbReference>
<feature type="compositionally biased region" description="Low complexity" evidence="9">
    <location>
        <begin position="1769"/>
        <end position="1778"/>
    </location>
</feature>
<keyword evidence="3" id="KW-0436">Ligase</keyword>
<gene>
    <name evidence="12" type="ORF">PDIGIT_LOCUS426</name>
</gene>
<accession>A0A9W4U3C3</accession>
<evidence type="ECO:0000259" key="10">
    <source>
        <dbReference type="PROSITE" id="PS50075"/>
    </source>
</evidence>
<dbReference type="Pfam" id="PF23297">
    <property type="entry name" value="ACP_SdgA_C"/>
    <property type="match status" value="1"/>
</dbReference>
<dbReference type="EMBL" id="CAOQHR010000001">
    <property type="protein sequence ID" value="CAI6236720.1"/>
    <property type="molecule type" value="Genomic_DNA"/>
</dbReference>
<feature type="domain" description="Carrier" evidence="10">
    <location>
        <begin position="2812"/>
        <end position="2892"/>
    </location>
</feature>
<keyword evidence="1" id="KW-0596">Phosphopantetheine</keyword>
<evidence type="ECO:0008006" key="14">
    <source>
        <dbReference type="Google" id="ProtNLM"/>
    </source>
</evidence>
<feature type="active site" description="Proton acceptor; for dehydratase activity" evidence="8">
    <location>
        <position position="218"/>
    </location>
</feature>
<evidence type="ECO:0000259" key="11">
    <source>
        <dbReference type="PROSITE" id="PS52019"/>
    </source>
</evidence>
<dbReference type="InterPro" id="IPR057326">
    <property type="entry name" value="KR_dom"/>
</dbReference>
<dbReference type="InterPro" id="IPR049551">
    <property type="entry name" value="PKS_DH_C"/>
</dbReference>
<keyword evidence="2" id="KW-0597">Phosphoprotein</keyword>
<dbReference type="Gene3D" id="3.30.300.30">
    <property type="match status" value="1"/>
</dbReference>